<reference evidence="2" key="1">
    <citation type="submission" date="2016-11" db="UniProtKB">
        <authorList>
            <consortium name="WormBaseParasite"/>
        </authorList>
    </citation>
    <scope>IDENTIFICATION</scope>
</reference>
<evidence type="ECO:0000313" key="2">
    <source>
        <dbReference type="WBParaSite" id="Hba_01492"/>
    </source>
</evidence>
<evidence type="ECO:0000313" key="1">
    <source>
        <dbReference type="Proteomes" id="UP000095283"/>
    </source>
</evidence>
<name>A0A1I7W9Z7_HETBA</name>
<accession>A0A1I7W9Z7</accession>
<dbReference type="WBParaSite" id="Hba_01492">
    <property type="protein sequence ID" value="Hba_01492"/>
    <property type="gene ID" value="Hba_01492"/>
</dbReference>
<protein>
    <submittedName>
        <fullName evidence="2">Transformation/transcription domain-associated protein</fullName>
    </submittedName>
</protein>
<proteinExistence type="predicted"/>
<keyword evidence="1" id="KW-1185">Reference proteome</keyword>
<dbReference type="Proteomes" id="UP000095283">
    <property type="component" value="Unplaced"/>
</dbReference>
<organism evidence="1 2">
    <name type="scientific">Heterorhabditis bacteriophora</name>
    <name type="common">Entomopathogenic nematode worm</name>
    <dbReference type="NCBI Taxonomy" id="37862"/>
    <lineage>
        <taxon>Eukaryota</taxon>
        <taxon>Metazoa</taxon>
        <taxon>Ecdysozoa</taxon>
        <taxon>Nematoda</taxon>
        <taxon>Chromadorea</taxon>
        <taxon>Rhabditida</taxon>
        <taxon>Rhabditina</taxon>
        <taxon>Rhabditomorpha</taxon>
        <taxon>Strongyloidea</taxon>
        <taxon>Heterorhabditidae</taxon>
        <taxon>Heterorhabditis</taxon>
    </lineage>
</organism>
<dbReference type="AlphaFoldDB" id="A0A1I7W9Z7"/>
<sequence length="150" mass="17556">MLNLYCYIFNVSSNSESYLSIIQNSLENQLCGTEKDFTSVTTQESAKFKLIYQIWVLVRKIFHCSCVETPLLLIYIPDGHMKKPLSRCPEVLTHIFKLIMSLFLKPKHILPFNAVMFKELIEMFTVFLLSNPDKMNKLVQQIKLMILIQF</sequence>